<name>A0A6J4MYH1_9ACTN</name>
<dbReference type="AlphaFoldDB" id="A0A6J4MYH1"/>
<dbReference type="InterPro" id="IPR052185">
    <property type="entry name" value="IPC_Synthase-Related"/>
</dbReference>
<dbReference type="InterPro" id="IPR026841">
    <property type="entry name" value="Aur1/Ipt1"/>
</dbReference>
<comment type="subcellular location">
    <subcellularLocation>
        <location evidence="1">Membrane</location>
        <topology evidence="1">Multi-pass membrane protein</topology>
    </subcellularLocation>
</comment>
<reference evidence="8" key="1">
    <citation type="submission" date="2020-02" db="EMBL/GenBank/DDBJ databases">
        <authorList>
            <person name="Meier V. D."/>
        </authorList>
    </citation>
    <scope>NUCLEOTIDE SEQUENCE</scope>
    <source>
        <strain evidence="8">AVDCRST_MAG21</strain>
    </source>
</reference>
<protein>
    <submittedName>
        <fullName evidence="8">Integral membrane protein</fullName>
    </submittedName>
</protein>
<feature type="transmembrane region" description="Helical" evidence="6">
    <location>
        <begin position="194"/>
        <end position="215"/>
    </location>
</feature>
<evidence type="ECO:0000259" key="7">
    <source>
        <dbReference type="Pfam" id="PF14378"/>
    </source>
</evidence>
<accession>A0A6J4MYH1</accession>
<feature type="transmembrane region" description="Helical" evidence="6">
    <location>
        <begin position="142"/>
        <end position="160"/>
    </location>
</feature>
<keyword evidence="4 6" id="KW-0472">Membrane</keyword>
<keyword evidence="2 6" id="KW-0812">Transmembrane</keyword>
<sequence length="278" mass="30348">MGAASVDVSAVSVLETCGPPAPSPAPGLRLPGRRPGRRSGRRSAAISELTLLSVLFGLYELVRTLADANLRSAWGNAYAVLHFEQSWHLPGELTLQQYLLAAPWLVEVANGYYAWVHFPATAAFLVWAFVARPLHYPTLRSWLVLVTAAATIGHLLFPLAPPRMMSHFGFVDTAARYGPAVYSEPDVASIANQYAAMPSLHVAWAVVVGGGLMMLTRSRWRWLWLVHPVITVLVVVATANHYWIDAIVAVALLALCWPVVAWLRRRRLSAETLAVAAG</sequence>
<evidence type="ECO:0000256" key="3">
    <source>
        <dbReference type="ARBA" id="ARBA00022989"/>
    </source>
</evidence>
<proteinExistence type="predicted"/>
<evidence type="ECO:0000256" key="2">
    <source>
        <dbReference type="ARBA" id="ARBA00022692"/>
    </source>
</evidence>
<feature type="transmembrane region" description="Helical" evidence="6">
    <location>
        <begin position="246"/>
        <end position="263"/>
    </location>
</feature>
<evidence type="ECO:0000313" key="8">
    <source>
        <dbReference type="EMBL" id="CAA9372441.1"/>
    </source>
</evidence>
<evidence type="ECO:0000256" key="1">
    <source>
        <dbReference type="ARBA" id="ARBA00004141"/>
    </source>
</evidence>
<dbReference type="Pfam" id="PF14378">
    <property type="entry name" value="PAP2_3"/>
    <property type="match status" value="1"/>
</dbReference>
<feature type="transmembrane region" description="Helical" evidence="6">
    <location>
        <begin position="43"/>
        <end position="62"/>
    </location>
</feature>
<evidence type="ECO:0000256" key="5">
    <source>
        <dbReference type="SAM" id="MobiDB-lite"/>
    </source>
</evidence>
<dbReference type="GO" id="GO:0016020">
    <property type="term" value="C:membrane"/>
    <property type="evidence" value="ECO:0007669"/>
    <property type="project" value="UniProtKB-SubCell"/>
</dbReference>
<dbReference type="CDD" id="cd03386">
    <property type="entry name" value="PAP2_Aur1_like"/>
    <property type="match status" value="1"/>
</dbReference>
<dbReference type="PANTHER" id="PTHR31310:SF7">
    <property type="entry name" value="PA-PHOSPHATASE RELATED-FAMILY PROTEIN DDB_G0268928"/>
    <property type="match status" value="1"/>
</dbReference>
<dbReference type="EMBL" id="CADCUL010000091">
    <property type="protein sequence ID" value="CAA9372441.1"/>
    <property type="molecule type" value="Genomic_DNA"/>
</dbReference>
<feature type="domain" description="Inositolphosphotransferase Aur1/Ipt1" evidence="7">
    <location>
        <begin position="79"/>
        <end position="256"/>
    </location>
</feature>
<keyword evidence="3 6" id="KW-1133">Transmembrane helix</keyword>
<organism evidence="8">
    <name type="scientific">uncultured Nocardioidaceae bacterium</name>
    <dbReference type="NCBI Taxonomy" id="253824"/>
    <lineage>
        <taxon>Bacteria</taxon>
        <taxon>Bacillati</taxon>
        <taxon>Actinomycetota</taxon>
        <taxon>Actinomycetes</taxon>
        <taxon>Propionibacteriales</taxon>
        <taxon>Nocardioidaceae</taxon>
        <taxon>environmental samples</taxon>
    </lineage>
</organism>
<evidence type="ECO:0000256" key="4">
    <source>
        <dbReference type="ARBA" id="ARBA00023136"/>
    </source>
</evidence>
<feature type="transmembrane region" description="Helical" evidence="6">
    <location>
        <begin position="222"/>
        <end position="240"/>
    </location>
</feature>
<evidence type="ECO:0000256" key="6">
    <source>
        <dbReference type="SAM" id="Phobius"/>
    </source>
</evidence>
<gene>
    <name evidence="8" type="ORF">AVDCRST_MAG21-1145</name>
</gene>
<feature type="transmembrane region" description="Helical" evidence="6">
    <location>
        <begin position="112"/>
        <end position="130"/>
    </location>
</feature>
<dbReference type="PANTHER" id="PTHR31310">
    <property type="match status" value="1"/>
</dbReference>
<feature type="region of interest" description="Disordered" evidence="5">
    <location>
        <begin position="17"/>
        <end position="39"/>
    </location>
</feature>